<reference evidence="3 4" key="1">
    <citation type="journal article" date="2018" name="Mol. Biol. Evol.">
        <title>Broad Genomic Sampling Reveals a Smut Pathogenic Ancestry of the Fungal Clade Ustilaginomycotina.</title>
        <authorList>
            <person name="Kijpornyongpan T."/>
            <person name="Mondo S.J."/>
            <person name="Barry K."/>
            <person name="Sandor L."/>
            <person name="Lee J."/>
            <person name="Lipzen A."/>
            <person name="Pangilinan J."/>
            <person name="LaButti K."/>
            <person name="Hainaut M."/>
            <person name="Henrissat B."/>
            <person name="Grigoriev I.V."/>
            <person name="Spatafora J.W."/>
            <person name="Aime M.C."/>
        </authorList>
    </citation>
    <scope>NUCLEOTIDE SEQUENCE [LARGE SCALE GENOMIC DNA]</scope>
    <source>
        <strain evidence="3 4">MCA 5214</strain>
    </source>
</reference>
<dbReference type="Proteomes" id="UP000245884">
    <property type="component" value="Unassembled WGS sequence"/>
</dbReference>
<evidence type="ECO:0000256" key="2">
    <source>
        <dbReference type="SAM" id="SignalP"/>
    </source>
</evidence>
<dbReference type="EMBL" id="KZ819673">
    <property type="protein sequence ID" value="PWN25910.1"/>
    <property type="molecule type" value="Genomic_DNA"/>
</dbReference>
<feature type="compositionally biased region" description="Gly residues" evidence="1">
    <location>
        <begin position="79"/>
        <end position="88"/>
    </location>
</feature>
<sequence>MRIHALTIIFAILAFVAGSDALPSSLPAPNIFGSRGMSRRLVSSLPASLINTYTSNKGNSPATSSPPTGATESTQLTGGSSGSGGGDGDVNSSTSSDISTNATSSPSATGLDPAFVTGVCLNCTVFSQIVQGEPAGGNVTTVVKGTSLAFSQSGSAYQATGSVDLLGARYIPNQEGGFGRGGYDCLNGAVSSYIHCPSCQQT</sequence>
<feature type="chain" id="PRO_5016248457" evidence="2">
    <location>
        <begin position="22"/>
        <end position="202"/>
    </location>
</feature>
<protein>
    <submittedName>
        <fullName evidence="3">Uncharacterized protein</fullName>
    </submittedName>
</protein>
<feature type="signal peptide" evidence="2">
    <location>
        <begin position="1"/>
        <end position="21"/>
    </location>
</feature>
<proteinExistence type="predicted"/>
<feature type="compositionally biased region" description="Polar residues" evidence="1">
    <location>
        <begin position="53"/>
        <end position="77"/>
    </location>
</feature>
<evidence type="ECO:0000313" key="4">
    <source>
        <dbReference type="Proteomes" id="UP000245884"/>
    </source>
</evidence>
<evidence type="ECO:0000313" key="3">
    <source>
        <dbReference type="EMBL" id="PWN25910.1"/>
    </source>
</evidence>
<keyword evidence="2" id="KW-0732">Signal</keyword>
<accession>A0A316UKZ9</accession>
<gene>
    <name evidence="3" type="ORF">BDZ90DRAFT_261694</name>
</gene>
<name>A0A316UKZ9_9BASI</name>
<dbReference type="RefSeq" id="XP_025360522.1">
    <property type="nucleotide sequence ID" value="XM_025508401.1"/>
</dbReference>
<feature type="region of interest" description="Disordered" evidence="1">
    <location>
        <begin position="53"/>
        <end position="107"/>
    </location>
</feature>
<feature type="compositionally biased region" description="Polar residues" evidence="1">
    <location>
        <begin position="98"/>
        <end position="107"/>
    </location>
</feature>
<dbReference type="GeneID" id="37030224"/>
<keyword evidence="4" id="KW-1185">Reference proteome</keyword>
<evidence type="ECO:0000256" key="1">
    <source>
        <dbReference type="SAM" id="MobiDB-lite"/>
    </source>
</evidence>
<dbReference type="AlphaFoldDB" id="A0A316UKZ9"/>
<organism evidence="3 4">
    <name type="scientific">Jaminaea rosea</name>
    <dbReference type="NCBI Taxonomy" id="1569628"/>
    <lineage>
        <taxon>Eukaryota</taxon>
        <taxon>Fungi</taxon>
        <taxon>Dikarya</taxon>
        <taxon>Basidiomycota</taxon>
        <taxon>Ustilaginomycotina</taxon>
        <taxon>Exobasidiomycetes</taxon>
        <taxon>Microstromatales</taxon>
        <taxon>Microstromatales incertae sedis</taxon>
        <taxon>Jaminaea</taxon>
    </lineage>
</organism>